<feature type="transmembrane region" description="Helical" evidence="7">
    <location>
        <begin position="363"/>
        <end position="381"/>
    </location>
</feature>
<keyword evidence="3" id="KW-1003">Cell membrane</keyword>
<feature type="transmembrane region" description="Helical" evidence="7">
    <location>
        <begin position="456"/>
        <end position="475"/>
    </location>
</feature>
<dbReference type="PANTHER" id="PTHR30250">
    <property type="entry name" value="PST FAMILY PREDICTED COLANIC ACID TRANSPORTER"/>
    <property type="match status" value="1"/>
</dbReference>
<dbReference type="Pfam" id="PF13440">
    <property type="entry name" value="Polysacc_synt_3"/>
    <property type="match status" value="1"/>
</dbReference>
<keyword evidence="4 7" id="KW-0812">Transmembrane</keyword>
<evidence type="ECO:0000256" key="3">
    <source>
        <dbReference type="ARBA" id="ARBA00022475"/>
    </source>
</evidence>
<feature type="transmembrane region" description="Helical" evidence="7">
    <location>
        <begin position="481"/>
        <end position="499"/>
    </location>
</feature>
<evidence type="ECO:0000256" key="7">
    <source>
        <dbReference type="SAM" id="Phobius"/>
    </source>
</evidence>
<comment type="caution">
    <text evidence="8">The sequence shown here is derived from an EMBL/GenBank/DDBJ whole genome shotgun (WGS) entry which is preliminary data.</text>
</comment>
<dbReference type="EMBL" id="JBHUDX010000053">
    <property type="protein sequence ID" value="MFD1660314.1"/>
    <property type="molecule type" value="Genomic_DNA"/>
</dbReference>
<feature type="transmembrane region" description="Helical" evidence="7">
    <location>
        <begin position="20"/>
        <end position="40"/>
    </location>
</feature>
<sequence length="518" mass="54697">MKAPYTEADNGRRSKNHPVVTATLWNYCSAAVATILQLGYTAYTGRTVSVSAFGAFASAQSIIQLLGYFANAGLGTAVLRAREPSQELLAAALKLGAVSGPLCCVLIQATATMWADLWNAPQATPMLRVLGCQFLILPFAAIATAWLGRLMAQRTVAVIEMASQSTGLLASTVLLTSGWNPVGLAAAPVVSQLCAAALAFPRLLLLLRALRPPGRPHRRVRLWKLARTTGFLAGHSLVQYATNTLPLWTASATLGLTAVGNYSRAVMFTGIPLALLASGLSRVTTPSLSRVLARVQSDGQALIPRIPGRQVDDRVDPSFTRAVTDVLLAASALSFLPFAFLAGIGPKMLRLLLGPGWADAASLVPWLCLASSAAMMYSTALSVDTVRGAFRQMVRAQVVTATAIGGTAIAAAATGSIHLLALAAGAGPLCGHAVQMRTWRTDSLLESRRLWDGYRVHAALALLLYAAGASIAWLADGRLLRAVPVLLCTVCALGVCWRLRSRQPLYRIATARGLLSPQ</sequence>
<keyword evidence="6 7" id="KW-0472">Membrane</keyword>
<feature type="transmembrane region" description="Helical" evidence="7">
    <location>
        <begin position="127"/>
        <end position="148"/>
    </location>
</feature>
<feature type="transmembrane region" description="Helical" evidence="7">
    <location>
        <begin position="417"/>
        <end position="435"/>
    </location>
</feature>
<keyword evidence="5 7" id="KW-1133">Transmembrane helix</keyword>
<comment type="subcellular location">
    <subcellularLocation>
        <location evidence="1">Cell membrane</location>
        <topology evidence="1">Multi-pass membrane protein</topology>
    </subcellularLocation>
</comment>
<evidence type="ECO:0000256" key="1">
    <source>
        <dbReference type="ARBA" id="ARBA00004651"/>
    </source>
</evidence>
<dbReference type="PANTHER" id="PTHR30250:SF10">
    <property type="entry name" value="LIPOPOLYSACCHARIDE BIOSYNTHESIS PROTEIN WZXC"/>
    <property type="match status" value="1"/>
</dbReference>
<evidence type="ECO:0000256" key="6">
    <source>
        <dbReference type="ARBA" id="ARBA00023136"/>
    </source>
</evidence>
<feature type="transmembrane region" description="Helical" evidence="7">
    <location>
        <begin position="393"/>
        <end position="411"/>
    </location>
</feature>
<dbReference type="RefSeq" id="WP_381084292.1">
    <property type="nucleotide sequence ID" value="NZ_JBHUDX010000053.1"/>
</dbReference>
<keyword evidence="9" id="KW-1185">Reference proteome</keyword>
<comment type="similarity">
    <text evidence="2">Belongs to the polysaccharide synthase family.</text>
</comment>
<reference evidence="9" key="1">
    <citation type="journal article" date="2019" name="Int. J. Syst. Evol. Microbiol.">
        <title>The Global Catalogue of Microorganisms (GCM) 10K type strain sequencing project: providing services to taxonomists for standard genome sequencing and annotation.</title>
        <authorList>
            <consortium name="The Broad Institute Genomics Platform"/>
            <consortium name="The Broad Institute Genome Sequencing Center for Infectious Disease"/>
            <person name="Wu L."/>
            <person name="Ma J."/>
        </authorList>
    </citation>
    <scope>NUCLEOTIDE SEQUENCE [LARGE SCALE GENOMIC DNA]</scope>
    <source>
        <strain evidence="9">CGMCC 1.12470</strain>
    </source>
</reference>
<evidence type="ECO:0000256" key="2">
    <source>
        <dbReference type="ARBA" id="ARBA00007430"/>
    </source>
</evidence>
<dbReference type="InterPro" id="IPR050833">
    <property type="entry name" value="Poly_Biosynth_Transport"/>
</dbReference>
<dbReference type="Proteomes" id="UP001597261">
    <property type="component" value="Unassembled WGS sequence"/>
</dbReference>
<gene>
    <name evidence="8" type="ORF">ACFSL4_19425</name>
</gene>
<evidence type="ECO:0000313" key="8">
    <source>
        <dbReference type="EMBL" id="MFD1660314.1"/>
    </source>
</evidence>
<feature type="transmembrane region" description="Helical" evidence="7">
    <location>
        <begin position="322"/>
        <end position="343"/>
    </location>
</feature>
<feature type="transmembrane region" description="Helical" evidence="7">
    <location>
        <begin position="52"/>
        <end position="79"/>
    </location>
</feature>
<protein>
    <submittedName>
        <fullName evidence="8">Oligosaccharide flippase family protein</fullName>
    </submittedName>
</protein>
<organism evidence="8 9">
    <name type="scientific">Streptomyces caeni</name>
    <dbReference type="NCBI Taxonomy" id="2307231"/>
    <lineage>
        <taxon>Bacteria</taxon>
        <taxon>Bacillati</taxon>
        <taxon>Actinomycetota</taxon>
        <taxon>Actinomycetes</taxon>
        <taxon>Kitasatosporales</taxon>
        <taxon>Streptomycetaceae</taxon>
        <taxon>Streptomyces</taxon>
    </lineage>
</organism>
<name>A0ABW4ISG1_9ACTN</name>
<proteinExistence type="inferred from homology"/>
<evidence type="ECO:0000313" key="9">
    <source>
        <dbReference type="Proteomes" id="UP001597261"/>
    </source>
</evidence>
<evidence type="ECO:0000256" key="4">
    <source>
        <dbReference type="ARBA" id="ARBA00022692"/>
    </source>
</evidence>
<accession>A0ABW4ISG1</accession>
<evidence type="ECO:0000256" key="5">
    <source>
        <dbReference type="ARBA" id="ARBA00022989"/>
    </source>
</evidence>
<feature type="transmembrane region" description="Helical" evidence="7">
    <location>
        <begin position="91"/>
        <end position="115"/>
    </location>
</feature>